<comment type="similarity">
    <text evidence="1">Belongs to the methyltransferase superfamily.</text>
</comment>
<dbReference type="HOGENOM" id="CLU_049344_3_0_11"/>
<name>I0HAE8_ACTM4</name>
<evidence type="ECO:0000313" key="6">
    <source>
        <dbReference type="Proteomes" id="UP000007882"/>
    </source>
</evidence>
<reference evidence="5 6" key="1">
    <citation type="submission" date="2012-02" db="EMBL/GenBank/DDBJ databases">
        <title>Complete genome sequence of Actinoplanes missouriensis 431 (= NBRC 102363).</title>
        <authorList>
            <person name="Ohnishi Y."/>
            <person name="Ishikawa J."/>
            <person name="Sekine M."/>
            <person name="Hosoyama A."/>
            <person name="Harada T."/>
            <person name="Narita H."/>
            <person name="Hata T."/>
            <person name="Konno Y."/>
            <person name="Tutikane K."/>
            <person name="Fujita N."/>
            <person name="Horinouchi S."/>
            <person name="Hayakawa M."/>
        </authorList>
    </citation>
    <scope>NUCLEOTIDE SEQUENCE [LARGE SCALE GENOMIC DNA]</scope>
    <source>
        <strain evidence="6">ATCC 14538 / DSM 43046 / CBS 188.64 / JCM 3121 / NBRC 102363 / NCIMB 12654 / NRRL B-3342 / UNCC 431</strain>
    </source>
</reference>
<evidence type="ECO:0000259" key="4">
    <source>
        <dbReference type="Pfam" id="PF08241"/>
    </source>
</evidence>
<dbReference type="STRING" id="512565.AMIS_47650"/>
<feature type="domain" description="Methyltransferase type 11" evidence="4">
    <location>
        <begin position="39"/>
        <end position="127"/>
    </location>
</feature>
<dbReference type="EMBL" id="AP012319">
    <property type="protein sequence ID" value="BAL89985.1"/>
    <property type="molecule type" value="Genomic_DNA"/>
</dbReference>
<dbReference type="CDD" id="cd02440">
    <property type="entry name" value="AdoMet_MTases"/>
    <property type="match status" value="1"/>
</dbReference>
<keyword evidence="3 5" id="KW-0808">Transferase</keyword>
<dbReference type="InterPro" id="IPR051052">
    <property type="entry name" value="Diverse_substrate_MTase"/>
</dbReference>
<evidence type="ECO:0000256" key="2">
    <source>
        <dbReference type="ARBA" id="ARBA00022603"/>
    </source>
</evidence>
<dbReference type="InterPro" id="IPR029063">
    <property type="entry name" value="SAM-dependent_MTases_sf"/>
</dbReference>
<dbReference type="Proteomes" id="UP000007882">
    <property type="component" value="Chromosome"/>
</dbReference>
<dbReference type="KEGG" id="ams:AMIS_47650"/>
<dbReference type="GO" id="GO:0032259">
    <property type="term" value="P:methylation"/>
    <property type="evidence" value="ECO:0007669"/>
    <property type="project" value="UniProtKB-KW"/>
</dbReference>
<dbReference type="eggNOG" id="COG2226">
    <property type="taxonomic scope" value="Bacteria"/>
</dbReference>
<proteinExistence type="inferred from homology"/>
<dbReference type="Pfam" id="PF08241">
    <property type="entry name" value="Methyltransf_11"/>
    <property type="match status" value="1"/>
</dbReference>
<evidence type="ECO:0000256" key="3">
    <source>
        <dbReference type="ARBA" id="ARBA00022679"/>
    </source>
</evidence>
<dbReference type="Gene3D" id="3.40.50.150">
    <property type="entry name" value="Vaccinia Virus protein VP39"/>
    <property type="match status" value="1"/>
</dbReference>
<keyword evidence="6" id="KW-1185">Reference proteome</keyword>
<evidence type="ECO:0000256" key="1">
    <source>
        <dbReference type="ARBA" id="ARBA00008361"/>
    </source>
</evidence>
<accession>I0HAE8</accession>
<organism evidence="5 6">
    <name type="scientific">Actinoplanes missouriensis (strain ATCC 14538 / DSM 43046 / CBS 188.64 / JCM 3121 / NBRC 102363 / NCIMB 12654 / NRRL B-3342 / UNCC 431)</name>
    <dbReference type="NCBI Taxonomy" id="512565"/>
    <lineage>
        <taxon>Bacteria</taxon>
        <taxon>Bacillati</taxon>
        <taxon>Actinomycetota</taxon>
        <taxon>Actinomycetes</taxon>
        <taxon>Micromonosporales</taxon>
        <taxon>Micromonosporaceae</taxon>
        <taxon>Actinoplanes</taxon>
    </lineage>
</organism>
<dbReference type="AlphaFoldDB" id="I0HAE8"/>
<dbReference type="OrthoDB" id="9797252at2"/>
<gene>
    <name evidence="5" type="ordered locus">AMIS_47650</name>
</gene>
<dbReference type="SUPFAM" id="SSF53335">
    <property type="entry name" value="S-adenosyl-L-methionine-dependent methyltransferases"/>
    <property type="match status" value="1"/>
</dbReference>
<dbReference type="PANTHER" id="PTHR44942">
    <property type="entry name" value="METHYLTRANSF_11 DOMAIN-CONTAINING PROTEIN"/>
    <property type="match status" value="1"/>
</dbReference>
<dbReference type="GO" id="GO:0008757">
    <property type="term" value="F:S-adenosylmethionine-dependent methyltransferase activity"/>
    <property type="evidence" value="ECO:0007669"/>
    <property type="project" value="InterPro"/>
</dbReference>
<dbReference type="PANTHER" id="PTHR44942:SF4">
    <property type="entry name" value="METHYLTRANSFERASE TYPE 11 DOMAIN-CONTAINING PROTEIN"/>
    <property type="match status" value="1"/>
</dbReference>
<keyword evidence="2 5" id="KW-0489">Methyltransferase</keyword>
<evidence type="ECO:0000313" key="5">
    <source>
        <dbReference type="EMBL" id="BAL89985.1"/>
    </source>
</evidence>
<protein>
    <submittedName>
        <fullName evidence="5">Putative methyltransferase</fullName>
    </submittedName>
</protein>
<dbReference type="InterPro" id="IPR013216">
    <property type="entry name" value="Methyltransf_11"/>
</dbReference>
<sequence>MDPRAGSFGTAADAYERGRPPYPGKALDWLLPGGEPRVLDLGAGTGKLSRLVRERGLDVTAVDPSEGMLAELRRVLPDVPALLGSAESIPLPDRSADVVLVAQAWHWVDTARALPEIARVLTPGGRLGLIWNVRDERSDWVRRLGTIIGSAEEGREPRMGPPFGPVETTEFEWAHTIAADALLDMVASRSRIILLPADERAAVLAQVRQLIATHPELLGRASYELPYVTECARATLL</sequence>